<evidence type="ECO:0000256" key="6">
    <source>
        <dbReference type="ARBA" id="ARBA00022692"/>
    </source>
</evidence>
<dbReference type="GO" id="GO:0043190">
    <property type="term" value="C:ATP-binding cassette (ABC) transporter complex"/>
    <property type="evidence" value="ECO:0007669"/>
    <property type="project" value="InterPro"/>
</dbReference>
<dbReference type="GO" id="GO:0022857">
    <property type="term" value="F:transmembrane transporter activity"/>
    <property type="evidence" value="ECO:0007669"/>
    <property type="project" value="InterPro"/>
</dbReference>
<dbReference type="PROSITE" id="PS50928">
    <property type="entry name" value="ABC_TM1"/>
    <property type="match status" value="1"/>
</dbReference>
<evidence type="ECO:0000256" key="8">
    <source>
        <dbReference type="ARBA" id="ARBA00022989"/>
    </source>
</evidence>
<evidence type="ECO:0000256" key="10">
    <source>
        <dbReference type="RuleBase" id="RU363032"/>
    </source>
</evidence>
<reference evidence="12" key="1">
    <citation type="journal article" date="2018" name="Genome Biol.">
        <title>SKESA: strategic k-mer extension for scrupulous assemblies.</title>
        <authorList>
            <person name="Souvorov A."/>
            <person name="Agarwala R."/>
            <person name="Lipman D.J."/>
        </authorList>
    </citation>
    <scope>NUCLEOTIDE SEQUENCE</scope>
    <source>
        <strain evidence="12">MA.CCC_P4</strain>
    </source>
</reference>
<proteinExistence type="inferred from homology"/>
<dbReference type="PANTHER" id="PTHR30614">
    <property type="entry name" value="MEMBRANE COMPONENT OF AMINO ACID ABC TRANSPORTER"/>
    <property type="match status" value="1"/>
</dbReference>
<dbReference type="InterPro" id="IPR000515">
    <property type="entry name" value="MetI-like"/>
</dbReference>
<evidence type="ECO:0000256" key="9">
    <source>
        <dbReference type="ARBA" id="ARBA00023136"/>
    </source>
</evidence>
<protein>
    <submittedName>
        <fullName evidence="12">Amino acid ABC transporter permease</fullName>
    </submittedName>
</protein>
<accession>A0A744CBN9</accession>
<comment type="caution">
    <text evidence="12">The sequence shown here is derived from an EMBL/GenBank/DDBJ whole genome shotgun (WGS) entry which is preliminary data.</text>
</comment>
<dbReference type="PANTHER" id="PTHR30614:SF35">
    <property type="entry name" value="ABC TRANSPORTER PERMEASE PROTEIN"/>
    <property type="match status" value="1"/>
</dbReference>
<evidence type="ECO:0000256" key="7">
    <source>
        <dbReference type="ARBA" id="ARBA00022970"/>
    </source>
</evidence>
<name>A0A744CBN9_SALER</name>
<evidence type="ECO:0000256" key="3">
    <source>
        <dbReference type="ARBA" id="ARBA00022448"/>
    </source>
</evidence>
<keyword evidence="9 10" id="KW-0472">Membrane</keyword>
<feature type="domain" description="ABC transmembrane type-1" evidence="11">
    <location>
        <begin position="21"/>
        <end position="205"/>
    </location>
</feature>
<dbReference type="Gene3D" id="1.10.3720.10">
    <property type="entry name" value="MetI-like"/>
    <property type="match status" value="1"/>
</dbReference>
<dbReference type="CDD" id="cd06261">
    <property type="entry name" value="TM_PBP2"/>
    <property type="match status" value="1"/>
</dbReference>
<dbReference type="EMBL" id="DAAUQJ010000006">
    <property type="protein sequence ID" value="HAF2412821.1"/>
    <property type="molecule type" value="Genomic_DNA"/>
</dbReference>
<keyword evidence="3 10" id="KW-0813">Transport</keyword>
<gene>
    <name evidence="12" type="ORF">G8N70_003159</name>
</gene>
<evidence type="ECO:0000256" key="4">
    <source>
        <dbReference type="ARBA" id="ARBA00022475"/>
    </source>
</evidence>
<dbReference type="InterPro" id="IPR043429">
    <property type="entry name" value="ArtM/GltK/GlnP/TcyL/YhdX-like"/>
</dbReference>
<sequence>MKYEFDFASVLAQWPLFLEGALTTVQLSFLATVLGFMLGALCAAGRGSRHGWLRRLVGAYVEAIRNTPLLVQSYFLIFGLSSFGVTLPIMVGAALALVINIGAYTCEIMRAGIESIHDGQIEAAQCLGLSPVQILWHVVLRPAVERVWPALTSQFVLMMLASSIMSSVGAEELLGVANRIQSDTFRNFEVFLVLWGLYLVLSCLMRTGFWLAGQIVFTRRRKLGNSMPSTRSITTWIFLKIC</sequence>
<reference evidence="12" key="2">
    <citation type="submission" date="2020-02" db="EMBL/GenBank/DDBJ databases">
        <authorList>
            <consortium name="NCBI Pathogen Detection Project"/>
        </authorList>
    </citation>
    <scope>NUCLEOTIDE SEQUENCE</scope>
    <source>
        <strain evidence="12">MA.CCC_P4</strain>
    </source>
</reference>
<organism evidence="12">
    <name type="scientific">Salmonella enterica</name>
    <name type="common">Salmonella choleraesuis</name>
    <dbReference type="NCBI Taxonomy" id="28901"/>
    <lineage>
        <taxon>Bacteria</taxon>
        <taxon>Pseudomonadati</taxon>
        <taxon>Pseudomonadota</taxon>
        <taxon>Gammaproteobacteria</taxon>
        <taxon>Enterobacterales</taxon>
        <taxon>Enterobacteriaceae</taxon>
        <taxon>Salmonella</taxon>
    </lineage>
</organism>
<dbReference type="AlphaFoldDB" id="A0A744CBN9"/>
<keyword evidence="4" id="KW-1003">Cell membrane</keyword>
<evidence type="ECO:0000256" key="1">
    <source>
        <dbReference type="ARBA" id="ARBA00004429"/>
    </source>
</evidence>
<dbReference type="InterPro" id="IPR010065">
    <property type="entry name" value="AA_ABC_transptr_permease_3TM"/>
</dbReference>
<evidence type="ECO:0000313" key="12">
    <source>
        <dbReference type="EMBL" id="HAF2412821.1"/>
    </source>
</evidence>
<keyword evidence="8 10" id="KW-1133">Transmembrane helix</keyword>
<evidence type="ECO:0000256" key="2">
    <source>
        <dbReference type="ARBA" id="ARBA00010072"/>
    </source>
</evidence>
<evidence type="ECO:0000256" key="5">
    <source>
        <dbReference type="ARBA" id="ARBA00022519"/>
    </source>
</evidence>
<dbReference type="Pfam" id="PF00528">
    <property type="entry name" value="BPD_transp_1"/>
    <property type="match status" value="1"/>
</dbReference>
<keyword evidence="6 10" id="KW-0812">Transmembrane</keyword>
<feature type="transmembrane region" description="Helical" evidence="10">
    <location>
        <begin position="20"/>
        <end position="45"/>
    </location>
</feature>
<dbReference type="InterPro" id="IPR035906">
    <property type="entry name" value="MetI-like_sf"/>
</dbReference>
<keyword evidence="7" id="KW-0029">Amino-acid transport</keyword>
<feature type="transmembrane region" description="Helical" evidence="10">
    <location>
        <begin position="190"/>
        <end position="212"/>
    </location>
</feature>
<dbReference type="NCBIfam" id="TIGR01726">
    <property type="entry name" value="HEQRo_perm_3TM"/>
    <property type="match status" value="1"/>
</dbReference>
<evidence type="ECO:0000259" key="11">
    <source>
        <dbReference type="PROSITE" id="PS50928"/>
    </source>
</evidence>
<keyword evidence="5" id="KW-0997">Cell inner membrane</keyword>
<comment type="similarity">
    <text evidence="2">Belongs to the binding-protein-dependent transport system permease family. HisMQ subfamily.</text>
</comment>
<dbReference type="GO" id="GO:0006865">
    <property type="term" value="P:amino acid transport"/>
    <property type="evidence" value="ECO:0007669"/>
    <property type="project" value="UniProtKB-KW"/>
</dbReference>
<dbReference type="SUPFAM" id="SSF161098">
    <property type="entry name" value="MetI-like"/>
    <property type="match status" value="1"/>
</dbReference>
<feature type="transmembrane region" description="Helical" evidence="10">
    <location>
        <begin position="74"/>
        <end position="101"/>
    </location>
</feature>
<comment type="subcellular location">
    <subcellularLocation>
        <location evidence="1">Cell inner membrane</location>
        <topology evidence="1">Multi-pass membrane protein</topology>
    </subcellularLocation>
    <subcellularLocation>
        <location evidence="10">Cell membrane</location>
        <topology evidence="10">Multi-pass membrane protein</topology>
    </subcellularLocation>
</comment>